<proteinExistence type="predicted"/>
<feature type="transmembrane region" description="Helical" evidence="1">
    <location>
        <begin position="74"/>
        <end position="90"/>
    </location>
</feature>
<keyword evidence="1" id="KW-0472">Membrane</keyword>
<keyword evidence="1" id="KW-1133">Transmembrane helix</keyword>
<evidence type="ECO:0000313" key="4">
    <source>
        <dbReference type="Proteomes" id="UP000297839"/>
    </source>
</evidence>
<organism evidence="3 4">
    <name type="scientific">Ramlibacter humi</name>
    <dbReference type="NCBI Taxonomy" id="2530451"/>
    <lineage>
        <taxon>Bacteria</taxon>
        <taxon>Pseudomonadati</taxon>
        <taxon>Pseudomonadota</taxon>
        <taxon>Betaproteobacteria</taxon>
        <taxon>Burkholderiales</taxon>
        <taxon>Comamonadaceae</taxon>
        <taxon>Ramlibacter</taxon>
    </lineage>
</organism>
<sequence length="323" mass="33631">MSTRLPIYELAERYRVPAAGTAELVQAAALGHEPGQLQRWLARGVAVLAAALFGLGIILWLAANWDTLGRMGRFALLQGAVLVACVAAALRPGLRAPAGLAALLATGGLFAYFGQTYQTGADAWQLFALWTVLALPLAFGARSDVVWAPWALVATTAVALWTYAHAGHRWRVAPGDLGTHATAWIALGLIAAGLSRSASRWTGAGVWSFRTAATLAVVALGASALGGLFHSKVAPHYWLGLLLLAGAGALLAQRAAFDVFALSAVALALDTLLVCGLGRALFDGHHGDWFGQFLLLGLAAAGLLAASVQLVLRLSRAYGEPEA</sequence>
<dbReference type="OrthoDB" id="327621at2"/>
<dbReference type="Pfam" id="PF09925">
    <property type="entry name" value="DUF2157"/>
    <property type="match status" value="1"/>
</dbReference>
<evidence type="ECO:0000256" key="1">
    <source>
        <dbReference type="SAM" id="Phobius"/>
    </source>
</evidence>
<feature type="transmembrane region" description="Helical" evidence="1">
    <location>
        <begin position="123"/>
        <end position="141"/>
    </location>
</feature>
<dbReference type="InterPro" id="IPR018677">
    <property type="entry name" value="DUF2157"/>
</dbReference>
<feature type="transmembrane region" description="Helical" evidence="1">
    <location>
        <begin position="96"/>
        <end position="114"/>
    </location>
</feature>
<keyword evidence="1" id="KW-0812">Transmembrane</keyword>
<dbReference type="RefSeq" id="WP_135250421.1">
    <property type="nucleotide sequence ID" value="NZ_SMLK01000004.1"/>
</dbReference>
<dbReference type="EMBL" id="SMLK01000004">
    <property type="protein sequence ID" value="TFZ00235.1"/>
    <property type="molecule type" value="Genomic_DNA"/>
</dbReference>
<feature type="transmembrane region" description="Helical" evidence="1">
    <location>
        <begin position="293"/>
        <end position="312"/>
    </location>
</feature>
<reference evidence="3 4" key="1">
    <citation type="submission" date="2019-03" db="EMBL/GenBank/DDBJ databases">
        <title>Ramlibacter sp. 18x22-1, whole genome shotgun sequence.</title>
        <authorList>
            <person name="Zhang X."/>
            <person name="Feng G."/>
            <person name="Zhu H."/>
        </authorList>
    </citation>
    <scope>NUCLEOTIDE SEQUENCE [LARGE SCALE GENOMIC DNA]</scope>
    <source>
        <strain evidence="3 4">18x22-1</strain>
    </source>
</reference>
<gene>
    <name evidence="3" type="ORF">EZ216_14135</name>
</gene>
<feature type="transmembrane region" description="Helical" evidence="1">
    <location>
        <begin position="207"/>
        <end position="229"/>
    </location>
</feature>
<feature type="transmembrane region" description="Helical" evidence="1">
    <location>
        <begin position="40"/>
        <end position="62"/>
    </location>
</feature>
<keyword evidence="4" id="KW-1185">Reference proteome</keyword>
<dbReference type="AlphaFoldDB" id="A0A4Z0BQA7"/>
<evidence type="ECO:0000313" key="3">
    <source>
        <dbReference type="EMBL" id="TFZ00235.1"/>
    </source>
</evidence>
<protein>
    <submittedName>
        <fullName evidence="3">DUF2157 domain-containing protein</fullName>
    </submittedName>
</protein>
<feature type="transmembrane region" description="Helical" evidence="1">
    <location>
        <begin position="177"/>
        <end position="195"/>
    </location>
</feature>
<name>A0A4Z0BQA7_9BURK</name>
<dbReference type="Proteomes" id="UP000297839">
    <property type="component" value="Unassembled WGS sequence"/>
</dbReference>
<comment type="caution">
    <text evidence="3">The sequence shown here is derived from an EMBL/GenBank/DDBJ whole genome shotgun (WGS) entry which is preliminary data.</text>
</comment>
<evidence type="ECO:0000259" key="2">
    <source>
        <dbReference type="Pfam" id="PF09925"/>
    </source>
</evidence>
<feature type="transmembrane region" description="Helical" evidence="1">
    <location>
        <begin position="236"/>
        <end position="253"/>
    </location>
</feature>
<feature type="transmembrane region" description="Helical" evidence="1">
    <location>
        <begin position="147"/>
        <end position="165"/>
    </location>
</feature>
<feature type="domain" description="DUF2157" evidence="2">
    <location>
        <begin position="15"/>
        <end position="147"/>
    </location>
</feature>
<feature type="transmembrane region" description="Helical" evidence="1">
    <location>
        <begin position="259"/>
        <end position="281"/>
    </location>
</feature>
<accession>A0A4Z0BQA7</accession>